<accession>A0ABQ3GXE1</accession>
<organism evidence="1 2">
    <name type="scientific">Jeongeupia chitinilytica</name>
    <dbReference type="NCBI Taxonomy" id="1041641"/>
    <lineage>
        <taxon>Bacteria</taxon>
        <taxon>Pseudomonadati</taxon>
        <taxon>Pseudomonadota</taxon>
        <taxon>Betaproteobacteria</taxon>
        <taxon>Neisseriales</taxon>
        <taxon>Chitinibacteraceae</taxon>
        <taxon>Jeongeupia</taxon>
    </lineage>
</organism>
<evidence type="ECO:0000313" key="1">
    <source>
        <dbReference type="EMBL" id="GHD56985.1"/>
    </source>
</evidence>
<sequence length="79" mass="8652">MIPDGERTCDFKAIHGLFVLGPELVGSAVTLNAQRVKQTADLVIQPDFAIEFVQQVVLRSAVVKFDTAANRKLLRKGLS</sequence>
<comment type="caution">
    <text evidence="1">The sequence shown here is derived from an EMBL/GenBank/DDBJ whole genome shotgun (WGS) entry which is preliminary data.</text>
</comment>
<reference evidence="2" key="1">
    <citation type="journal article" date="2019" name="Int. J. Syst. Evol. Microbiol.">
        <title>The Global Catalogue of Microorganisms (GCM) 10K type strain sequencing project: providing services to taxonomists for standard genome sequencing and annotation.</title>
        <authorList>
            <consortium name="The Broad Institute Genomics Platform"/>
            <consortium name="The Broad Institute Genome Sequencing Center for Infectious Disease"/>
            <person name="Wu L."/>
            <person name="Ma J."/>
        </authorList>
    </citation>
    <scope>NUCLEOTIDE SEQUENCE [LARGE SCALE GENOMIC DNA]</scope>
    <source>
        <strain evidence="2">KCTC 23701</strain>
    </source>
</reference>
<dbReference type="Proteomes" id="UP000604737">
    <property type="component" value="Unassembled WGS sequence"/>
</dbReference>
<keyword evidence="2" id="KW-1185">Reference proteome</keyword>
<proteinExistence type="predicted"/>
<name>A0ABQ3GXE1_9NEIS</name>
<protein>
    <submittedName>
        <fullName evidence="1">Uncharacterized protein</fullName>
    </submittedName>
</protein>
<gene>
    <name evidence="1" type="ORF">GCM10007350_04990</name>
</gene>
<dbReference type="EMBL" id="BMYO01000001">
    <property type="protein sequence ID" value="GHD56985.1"/>
    <property type="molecule type" value="Genomic_DNA"/>
</dbReference>
<evidence type="ECO:0000313" key="2">
    <source>
        <dbReference type="Proteomes" id="UP000604737"/>
    </source>
</evidence>